<evidence type="ECO:0000313" key="1">
    <source>
        <dbReference type="EMBL" id="TWT39711.1"/>
    </source>
</evidence>
<name>A0A5C5VPH0_9BACT</name>
<accession>A0A5C5VPH0</accession>
<organism evidence="1 2">
    <name type="scientific">Blastopirellula retiformator</name>
    <dbReference type="NCBI Taxonomy" id="2527970"/>
    <lineage>
        <taxon>Bacteria</taxon>
        <taxon>Pseudomonadati</taxon>
        <taxon>Planctomycetota</taxon>
        <taxon>Planctomycetia</taxon>
        <taxon>Pirellulales</taxon>
        <taxon>Pirellulaceae</taxon>
        <taxon>Blastopirellula</taxon>
    </lineage>
</organism>
<dbReference type="AlphaFoldDB" id="A0A5C5VPH0"/>
<comment type="caution">
    <text evidence="1">The sequence shown here is derived from an EMBL/GenBank/DDBJ whole genome shotgun (WGS) entry which is preliminary data.</text>
</comment>
<dbReference type="InterPro" id="IPR011463">
    <property type="entry name" value="DUF1569"/>
</dbReference>
<dbReference type="InterPro" id="IPR034660">
    <property type="entry name" value="DinB/YfiT-like"/>
</dbReference>
<evidence type="ECO:0000313" key="2">
    <source>
        <dbReference type="Proteomes" id="UP000318878"/>
    </source>
</evidence>
<gene>
    <name evidence="1" type="ORF">Enr8_14120</name>
</gene>
<dbReference type="Proteomes" id="UP000318878">
    <property type="component" value="Unassembled WGS sequence"/>
</dbReference>
<proteinExistence type="predicted"/>
<protein>
    <recommendedName>
        <fullName evidence="3">DUF1569 domain-containing protein</fullName>
    </recommendedName>
</protein>
<dbReference type="RefSeq" id="WP_146429857.1">
    <property type="nucleotide sequence ID" value="NZ_SJPF01000001.1"/>
</dbReference>
<dbReference type="EMBL" id="SJPF01000001">
    <property type="protein sequence ID" value="TWT39711.1"/>
    <property type="molecule type" value="Genomic_DNA"/>
</dbReference>
<dbReference type="Pfam" id="PF07606">
    <property type="entry name" value="DUF1569"/>
    <property type="match status" value="1"/>
</dbReference>
<keyword evidence="2" id="KW-1185">Reference proteome</keyword>
<dbReference type="OrthoDB" id="282689at2"/>
<sequence>MIASSRASDDVGTTKRRILLFANFEEVIVDCHHLADVGYHKLGQWNLGQICQHLAAFMDQSIDGFKDRMPFWLPVVRPVLRMIYLPTILKGGAVSVKAKAPPSILPSTSADDEIRLAELERAIARVMQEDVQFVESPVMGSLSQEEWRKVHMWHCQHHLSFLIPGHKR</sequence>
<evidence type="ECO:0008006" key="3">
    <source>
        <dbReference type="Google" id="ProtNLM"/>
    </source>
</evidence>
<reference evidence="1 2" key="1">
    <citation type="submission" date="2019-02" db="EMBL/GenBank/DDBJ databases">
        <title>Deep-cultivation of Planctomycetes and their phenomic and genomic characterization uncovers novel biology.</title>
        <authorList>
            <person name="Wiegand S."/>
            <person name="Jogler M."/>
            <person name="Boedeker C."/>
            <person name="Pinto D."/>
            <person name="Vollmers J."/>
            <person name="Rivas-Marin E."/>
            <person name="Kohn T."/>
            <person name="Peeters S.H."/>
            <person name="Heuer A."/>
            <person name="Rast P."/>
            <person name="Oberbeckmann S."/>
            <person name="Bunk B."/>
            <person name="Jeske O."/>
            <person name="Meyerdierks A."/>
            <person name="Storesund J.E."/>
            <person name="Kallscheuer N."/>
            <person name="Luecker S."/>
            <person name="Lage O.M."/>
            <person name="Pohl T."/>
            <person name="Merkel B.J."/>
            <person name="Hornburger P."/>
            <person name="Mueller R.-W."/>
            <person name="Bruemmer F."/>
            <person name="Labrenz M."/>
            <person name="Spormann A.M."/>
            <person name="Op Den Camp H."/>
            <person name="Overmann J."/>
            <person name="Amann R."/>
            <person name="Jetten M.S.M."/>
            <person name="Mascher T."/>
            <person name="Medema M.H."/>
            <person name="Devos D.P."/>
            <person name="Kaster A.-K."/>
            <person name="Ovreas L."/>
            <person name="Rohde M."/>
            <person name="Galperin M.Y."/>
            <person name="Jogler C."/>
        </authorList>
    </citation>
    <scope>NUCLEOTIDE SEQUENCE [LARGE SCALE GENOMIC DNA]</scope>
    <source>
        <strain evidence="1 2">Enr8</strain>
    </source>
</reference>
<dbReference type="Gene3D" id="1.20.120.450">
    <property type="entry name" value="dinb family like domain"/>
    <property type="match status" value="1"/>
</dbReference>